<dbReference type="GeneID" id="5700563"/>
<protein>
    <submittedName>
        <fullName evidence="1">Uncharacterized protein</fullName>
    </submittedName>
</protein>
<dbReference type="OMA" id="SYVLMEK"/>
<comment type="caution">
    <text evidence="1">The sequence shown here is derived from an EMBL/GenBank/DDBJ whole genome shotgun (WGS) entry which is preliminary data.</text>
</comment>
<name>A8BCZ7_GIAIC</name>
<dbReference type="EMBL" id="AACB03000002">
    <property type="protein sequence ID" value="KAE8304157.1"/>
    <property type="molecule type" value="Genomic_DNA"/>
</dbReference>
<dbReference type="KEGG" id="gla:GL50803_005002"/>
<organism evidence="1 2">
    <name type="scientific">Giardia intestinalis (strain ATCC 50803 / WB clone C6)</name>
    <name type="common">Giardia lamblia</name>
    <dbReference type="NCBI Taxonomy" id="184922"/>
    <lineage>
        <taxon>Eukaryota</taxon>
        <taxon>Metamonada</taxon>
        <taxon>Diplomonadida</taxon>
        <taxon>Hexamitidae</taxon>
        <taxon>Giardiinae</taxon>
        <taxon>Giardia</taxon>
    </lineage>
</organism>
<dbReference type="RefSeq" id="XP_001707687.1">
    <property type="nucleotide sequence ID" value="XM_001707635.1"/>
</dbReference>
<dbReference type="AlphaFoldDB" id="A8BCZ7"/>
<evidence type="ECO:0000313" key="2">
    <source>
        <dbReference type="Proteomes" id="UP000001548"/>
    </source>
</evidence>
<sequence length="486" mass="53077">MNSCAVFTVGNSETESSTLHYLYKEGKNVTASSEARRERDQLLVYIGGFSVLNELSGSSAHKHTIFNIDSKTVGIARRDQTYVVFIKDQRVPPDDILAALDMVLLLIYAHLPDYRPPSLLNSLNDSTTSALNAFLFRFLADSPFALVLLRDCHHIPLPKHLLTPILASATLLSHMRTVLHSIGGALIRNGRTVVSDLGPFLTNFVLIKSAVTVFSDLPVGQAIPSRNYVSLQNLFFDESLGNLSLVRDRIRKLTNSVLPKDLASTERLQSDGSNRPGSDDDLSLSVLSASSSNSSLDEIVFPVQLLLIKCILQPSASTTQFDSHIVLALLFPKQTQVGINHDFMGGLVHSLLLICARLVDCTSYIPVYPLATSTAVNIPLERTIEAFDPLLPVPVKEAQISASKTKRSLSTYSMTDASLAGVQQFSSQEVSMATGDSAPHSTVSIYGDRSGRSYVLMEKVNEDGVILKKKPLERTLSISDTLLTDM</sequence>
<reference evidence="1 2" key="1">
    <citation type="journal article" date="2007" name="Science">
        <title>Genomic minimalism in the early diverging intestinal parasite Giardia lamblia.</title>
        <authorList>
            <person name="Morrison H.G."/>
            <person name="McArthur A.G."/>
            <person name="Gillin F.D."/>
            <person name="Aley S.B."/>
            <person name="Adam R.D."/>
            <person name="Olsen G.J."/>
            <person name="Best A.A."/>
            <person name="Cande W.Z."/>
            <person name="Chen F."/>
            <person name="Cipriano M.J."/>
            <person name="Davids B.J."/>
            <person name="Dawson S.C."/>
            <person name="Elmendorf H.G."/>
            <person name="Hehl A.B."/>
            <person name="Holder M.E."/>
            <person name="Huse S.M."/>
            <person name="Kim U.U."/>
            <person name="Lasek-Nesselquist E."/>
            <person name="Manning G."/>
            <person name="Nigam A."/>
            <person name="Nixon J.E."/>
            <person name="Palm D."/>
            <person name="Passamaneck N.E."/>
            <person name="Prabhu A."/>
            <person name="Reich C.I."/>
            <person name="Reiner D.S."/>
            <person name="Samuelson J."/>
            <person name="Svard S.G."/>
            <person name="Sogin M.L."/>
        </authorList>
    </citation>
    <scope>NUCLEOTIDE SEQUENCE [LARGE SCALE GENOMIC DNA]</scope>
    <source>
        <strain evidence="1 2">WB C6</strain>
    </source>
</reference>
<dbReference type="HOGENOM" id="CLU_561959_0_0_1"/>
<accession>A8BCZ7</accession>
<evidence type="ECO:0000313" key="1">
    <source>
        <dbReference type="EMBL" id="KAE8304157.1"/>
    </source>
</evidence>
<proteinExistence type="predicted"/>
<dbReference type="VEuPathDB" id="GiardiaDB:GL50803_5002"/>
<dbReference type="Proteomes" id="UP000001548">
    <property type="component" value="Unassembled WGS sequence"/>
</dbReference>
<keyword evidence="2" id="KW-1185">Reference proteome</keyword>
<gene>
    <name evidence="1" type="ORF">GL50803_005002</name>
</gene>